<evidence type="ECO:0000256" key="5">
    <source>
        <dbReference type="ARBA" id="ARBA00023136"/>
    </source>
</evidence>
<sequence length="977" mass="106439">MDHAAECDEEDDIDPKYIDFAGSDSILSESNYESYPDLQMYPTVAGAVTVVYNLNHIMDSNEELVLTMSIVSQIFMFNITSWSDQQILDANSDSIASKLTNMTDPTIKVCVRSSKSGTTEIFTKALADSSPTFASRVGGSSLPNWVESPNLYRKGSSAVGAFVDQNDGAVGYLVLGEAEMLGLSQASFQQGAYTVKADSKSLLYAVSEPDVSFGNNGDDPDHLTADLYGPKADLAWPIAGYTYLVMRKTTTREGGSCAHRQAVVKFWDWFYTSDLAASYASSYGFSPLSFANREMVLNRLRQDIYCDDGSLAYGDLEIPTILKLSAPAFLLSEIEDINKVVAEASEYSVNLITNASASEYSLQALDTGTIDVTVASLLAADESNDNVMISPFVGIAFAVAFNLDDAGIEYLILNVDLIQDIFSGLIDVWNHPDITELNPSLETVNASIAVIPPSEQVVAELNLVLEARYGYSLEYSGTYAEEEMGSVLALIDSDYSISLVHSYQMISVSFASIVGSDGSTAIAPSTTSIFSCGQDTYTAERNSFDFPRSDNTSCYPLSLDYYIFTNRDDFVDEEDGGCDDGSRPALKAQLAWWYLAERNVDSALAQAGYVPIAAYNDDVHQATYDALMQLTCNGVSLLTLFVDYTLLPASASGFAIGIATLTFSAGAGFLAWMMLNLKHKIVRFSQPAFMGILILGCILLTSALIPMALDDRSYDYYKLGEPLPLHQDFSALDAACQSIPWLFCVGFAMIFSALFAKVWRLKKIMGSKKLKRVKLTTMQLIPWVAGMVGLSMLVLGVWQGIAPLHWERVPVAWDEDGMMVKSYGRCTSAAFSEFFWLFVAAQFGALLYGMVLCYQTRYVQSEFMEGKWINIILINMVTTLMFSVLLGFFVKDQPSAIFAVATVNATMLGFGTMMLMCVPKCWTHYLSVKDPNVLKNAGAYSSGDQATTGGASKGTTTKGFASSKIVVVAPSVGVTSV</sequence>
<feature type="transmembrane region" description="Helical" evidence="6">
    <location>
        <begin position="654"/>
        <end position="675"/>
    </location>
</feature>
<feature type="transmembrane region" description="Helical" evidence="6">
    <location>
        <begin position="896"/>
        <end position="918"/>
    </location>
</feature>
<dbReference type="InterPro" id="IPR024370">
    <property type="entry name" value="PBP_domain"/>
</dbReference>
<accession>A0A7S4DDI4</accession>
<evidence type="ECO:0000256" key="6">
    <source>
        <dbReference type="SAM" id="Phobius"/>
    </source>
</evidence>
<keyword evidence="4 6" id="KW-1133">Transmembrane helix</keyword>
<evidence type="ECO:0000256" key="4">
    <source>
        <dbReference type="ARBA" id="ARBA00022989"/>
    </source>
</evidence>
<dbReference type="GO" id="GO:0004930">
    <property type="term" value="F:G protein-coupled receptor activity"/>
    <property type="evidence" value="ECO:0007669"/>
    <property type="project" value="InterPro"/>
</dbReference>
<comment type="similarity">
    <text evidence="2">Belongs to the PstS family.</text>
</comment>
<dbReference type="InterPro" id="IPR050962">
    <property type="entry name" value="Phosphate-bind_PstS"/>
</dbReference>
<dbReference type="PROSITE" id="PS50259">
    <property type="entry name" value="G_PROTEIN_RECEP_F3_4"/>
    <property type="match status" value="1"/>
</dbReference>
<gene>
    <name evidence="8" type="ORF">HAKA00212_LOCUS21817</name>
</gene>
<dbReference type="PANTHER" id="PTHR42996:SF1">
    <property type="entry name" value="PHOSPHATE-BINDING PROTEIN PSTS"/>
    <property type="match status" value="1"/>
</dbReference>
<dbReference type="Pfam" id="PF12849">
    <property type="entry name" value="PBP_like_2"/>
    <property type="match status" value="1"/>
</dbReference>
<evidence type="ECO:0000256" key="3">
    <source>
        <dbReference type="ARBA" id="ARBA00022692"/>
    </source>
</evidence>
<dbReference type="Gene3D" id="3.40.190.10">
    <property type="entry name" value="Periplasmic binding protein-like II"/>
    <property type="match status" value="4"/>
</dbReference>
<keyword evidence="3 6" id="KW-0812">Transmembrane</keyword>
<protein>
    <recommendedName>
        <fullName evidence="7">G-protein coupled receptors family 3 profile domain-containing protein</fullName>
    </recommendedName>
</protein>
<evidence type="ECO:0000256" key="1">
    <source>
        <dbReference type="ARBA" id="ARBA00004141"/>
    </source>
</evidence>
<dbReference type="EMBL" id="HBIU01049027">
    <property type="protein sequence ID" value="CAE0642959.1"/>
    <property type="molecule type" value="Transcribed_RNA"/>
</dbReference>
<dbReference type="PANTHER" id="PTHR42996">
    <property type="entry name" value="PHOSPHATE-BINDING PROTEIN PSTS"/>
    <property type="match status" value="1"/>
</dbReference>
<proteinExistence type="inferred from homology"/>
<dbReference type="Pfam" id="PF00003">
    <property type="entry name" value="7tm_3"/>
    <property type="match status" value="1"/>
</dbReference>
<feature type="transmembrane region" description="Helical" evidence="6">
    <location>
        <begin position="834"/>
        <end position="856"/>
    </location>
</feature>
<feature type="transmembrane region" description="Helical" evidence="6">
    <location>
        <begin position="868"/>
        <end position="890"/>
    </location>
</feature>
<feature type="transmembrane region" description="Helical" evidence="6">
    <location>
        <begin position="687"/>
        <end position="709"/>
    </location>
</feature>
<feature type="transmembrane region" description="Helical" evidence="6">
    <location>
        <begin position="780"/>
        <end position="801"/>
    </location>
</feature>
<dbReference type="InterPro" id="IPR017978">
    <property type="entry name" value="GPCR_3_C"/>
</dbReference>
<name>A0A7S4DDI4_HETAK</name>
<evidence type="ECO:0000313" key="8">
    <source>
        <dbReference type="EMBL" id="CAE0642959.1"/>
    </source>
</evidence>
<dbReference type="GO" id="GO:0016020">
    <property type="term" value="C:membrane"/>
    <property type="evidence" value="ECO:0007669"/>
    <property type="project" value="UniProtKB-SubCell"/>
</dbReference>
<evidence type="ECO:0000256" key="2">
    <source>
        <dbReference type="ARBA" id="ARBA00008725"/>
    </source>
</evidence>
<feature type="domain" description="G-protein coupled receptors family 3 profile" evidence="7">
    <location>
        <begin position="734"/>
        <end position="922"/>
    </location>
</feature>
<feature type="transmembrane region" description="Helical" evidence="6">
    <location>
        <begin position="739"/>
        <end position="759"/>
    </location>
</feature>
<keyword evidence="5 6" id="KW-0472">Membrane</keyword>
<dbReference type="CDD" id="cd15047">
    <property type="entry name" value="7tmC_GABA-B-like"/>
    <property type="match status" value="1"/>
</dbReference>
<reference evidence="8" key="1">
    <citation type="submission" date="2021-01" db="EMBL/GenBank/DDBJ databases">
        <authorList>
            <person name="Corre E."/>
            <person name="Pelletier E."/>
            <person name="Niang G."/>
            <person name="Scheremetjew M."/>
            <person name="Finn R."/>
            <person name="Kale V."/>
            <person name="Holt S."/>
            <person name="Cochrane G."/>
            <person name="Meng A."/>
            <person name="Brown T."/>
            <person name="Cohen L."/>
        </authorList>
    </citation>
    <scope>NUCLEOTIDE SEQUENCE</scope>
    <source>
        <strain evidence="8">CCMP3107</strain>
    </source>
</reference>
<dbReference type="SUPFAM" id="SSF53850">
    <property type="entry name" value="Periplasmic binding protein-like II"/>
    <property type="match status" value="2"/>
</dbReference>
<comment type="subcellular location">
    <subcellularLocation>
        <location evidence="1">Membrane</location>
        <topology evidence="1">Multi-pass membrane protein</topology>
    </subcellularLocation>
</comment>
<dbReference type="AlphaFoldDB" id="A0A7S4DDI4"/>
<evidence type="ECO:0000259" key="7">
    <source>
        <dbReference type="PROSITE" id="PS50259"/>
    </source>
</evidence>
<organism evidence="8">
    <name type="scientific">Heterosigma akashiwo</name>
    <name type="common">Chromophytic alga</name>
    <name type="synonym">Heterosigma carterae</name>
    <dbReference type="NCBI Taxonomy" id="2829"/>
    <lineage>
        <taxon>Eukaryota</taxon>
        <taxon>Sar</taxon>
        <taxon>Stramenopiles</taxon>
        <taxon>Ochrophyta</taxon>
        <taxon>Raphidophyceae</taxon>
        <taxon>Chattonellales</taxon>
        <taxon>Chattonellaceae</taxon>
        <taxon>Heterosigma</taxon>
    </lineage>
</organism>